<evidence type="ECO:0008006" key="3">
    <source>
        <dbReference type="Google" id="ProtNLM"/>
    </source>
</evidence>
<evidence type="ECO:0000313" key="2">
    <source>
        <dbReference type="Proteomes" id="UP001527882"/>
    </source>
</evidence>
<sequence length="113" mass="13306">MKRQFVCERCGKTHKWDEALNGVRGFETLCGFCRTWDENTVWSKRRGDLLIAQGKSKDRWEVIHGIHVCPINRGIWWLYHSREDDSAFEKFFGNKAELRARCKEIANTDADTQ</sequence>
<dbReference type="EMBL" id="JAQAGZ010000001">
    <property type="protein sequence ID" value="MCZ8510861.1"/>
    <property type="molecule type" value="Genomic_DNA"/>
</dbReference>
<name>A0ABT4Q228_9BACL</name>
<reference evidence="1 2" key="1">
    <citation type="submission" date="2022-12" db="EMBL/GenBank/DDBJ databases">
        <title>Draft genome sequence of Paenibacillus sp. dW9.</title>
        <authorList>
            <person name="Choi E.-W."/>
            <person name="Kim D.-U."/>
        </authorList>
    </citation>
    <scope>NUCLEOTIDE SEQUENCE [LARGE SCALE GENOMIC DNA]</scope>
    <source>
        <strain evidence="2">dW9</strain>
    </source>
</reference>
<comment type="caution">
    <text evidence="1">The sequence shown here is derived from an EMBL/GenBank/DDBJ whole genome shotgun (WGS) entry which is preliminary data.</text>
</comment>
<organism evidence="1 2">
    <name type="scientific">Paenibacillus gyeongsangnamensis</name>
    <dbReference type="NCBI Taxonomy" id="3388067"/>
    <lineage>
        <taxon>Bacteria</taxon>
        <taxon>Bacillati</taxon>
        <taxon>Bacillota</taxon>
        <taxon>Bacilli</taxon>
        <taxon>Bacillales</taxon>
        <taxon>Paenibacillaceae</taxon>
        <taxon>Paenibacillus</taxon>
    </lineage>
</organism>
<evidence type="ECO:0000313" key="1">
    <source>
        <dbReference type="EMBL" id="MCZ8510861.1"/>
    </source>
</evidence>
<dbReference type="RefSeq" id="WP_269879236.1">
    <property type="nucleotide sequence ID" value="NZ_JAQAGZ010000001.1"/>
</dbReference>
<gene>
    <name evidence="1" type="ORF">O9H85_00070</name>
</gene>
<proteinExistence type="predicted"/>
<protein>
    <recommendedName>
        <fullName evidence="3">HNH endonuclease</fullName>
    </recommendedName>
</protein>
<keyword evidence="2" id="KW-1185">Reference proteome</keyword>
<accession>A0ABT4Q228</accession>
<dbReference type="Proteomes" id="UP001527882">
    <property type="component" value="Unassembled WGS sequence"/>
</dbReference>